<keyword evidence="2" id="KW-0812">Transmembrane</keyword>
<dbReference type="SUPFAM" id="SSF51261">
    <property type="entry name" value="Duplicated hybrid motif"/>
    <property type="match status" value="1"/>
</dbReference>
<dbReference type="RefSeq" id="WP_205182648.1">
    <property type="nucleotide sequence ID" value="NZ_JAFBFC010000001.1"/>
</dbReference>
<feature type="compositionally biased region" description="Basic and acidic residues" evidence="1">
    <location>
        <begin position="1"/>
        <end position="11"/>
    </location>
</feature>
<proteinExistence type="predicted"/>
<accession>A0ABS2QPI4</accession>
<protein>
    <submittedName>
        <fullName evidence="4">Stage IV sporulation protein FA</fullName>
    </submittedName>
</protein>
<feature type="transmembrane region" description="Helical" evidence="2">
    <location>
        <begin position="67"/>
        <end position="85"/>
    </location>
</feature>
<evidence type="ECO:0000313" key="4">
    <source>
        <dbReference type="EMBL" id="MBM7701370.1"/>
    </source>
</evidence>
<dbReference type="PANTHER" id="PTHR21666:SF274">
    <property type="entry name" value="STAGE IV SPORULATION PROTEIN FA"/>
    <property type="match status" value="1"/>
</dbReference>
<dbReference type="Pfam" id="PF01551">
    <property type="entry name" value="Peptidase_M23"/>
    <property type="match status" value="1"/>
</dbReference>
<organism evidence="4 5">
    <name type="scientific">Priestia iocasae</name>
    <dbReference type="NCBI Taxonomy" id="2291674"/>
    <lineage>
        <taxon>Bacteria</taxon>
        <taxon>Bacillati</taxon>
        <taxon>Bacillota</taxon>
        <taxon>Bacilli</taxon>
        <taxon>Bacillales</taxon>
        <taxon>Bacillaceae</taxon>
        <taxon>Priestia</taxon>
    </lineage>
</organism>
<feature type="domain" description="M23ase beta-sheet core" evidence="3">
    <location>
        <begin position="161"/>
        <end position="253"/>
    </location>
</feature>
<dbReference type="EMBL" id="JAFBFC010000001">
    <property type="protein sequence ID" value="MBM7701370.1"/>
    <property type="molecule type" value="Genomic_DNA"/>
</dbReference>
<feature type="region of interest" description="Disordered" evidence="1">
    <location>
        <begin position="1"/>
        <end position="23"/>
    </location>
</feature>
<keyword evidence="2" id="KW-0472">Membrane</keyword>
<dbReference type="InterPro" id="IPR016047">
    <property type="entry name" value="M23ase_b-sheet_dom"/>
</dbReference>
<reference evidence="4 5" key="1">
    <citation type="submission" date="2021-01" db="EMBL/GenBank/DDBJ databases">
        <title>Genomic Encyclopedia of Type Strains, Phase IV (KMG-IV): sequencing the most valuable type-strain genomes for metagenomic binning, comparative biology and taxonomic classification.</title>
        <authorList>
            <person name="Goeker M."/>
        </authorList>
    </citation>
    <scope>NUCLEOTIDE SEQUENCE [LARGE SCALE GENOMIC DNA]</scope>
    <source>
        <strain evidence="4 5">DSM 104297</strain>
    </source>
</reference>
<dbReference type="InterPro" id="IPR050570">
    <property type="entry name" value="Cell_wall_metabolism_enzyme"/>
</dbReference>
<evidence type="ECO:0000259" key="3">
    <source>
        <dbReference type="Pfam" id="PF01551"/>
    </source>
</evidence>
<keyword evidence="5" id="KW-1185">Reference proteome</keyword>
<sequence>MNRRADEVKKRIADRKKKLGSVQPKEIQPKMRTFLSDEERYGSTDFSMYEYTPSNQERHPLFNKEWFMFKVLASACLVLLVAILFKNPSPTFEQARHVVQSTMEKEFQFATVSNWYEQTFGQPLALIPQKSKKQTEQSVNSGYAMPVSSSKVLETFEKNGQGMTVETNVDSVVEVMNEGFVQFVGTKEGLGKTVVVQHADGTETWYAQLKKINVNIYDFVDKGTDLGVVATNESGDKGVFYFAIKNGEEFIDPSQVISVE</sequence>
<dbReference type="Gene3D" id="2.70.70.10">
    <property type="entry name" value="Glucose Permease (Domain IIA)"/>
    <property type="match status" value="1"/>
</dbReference>
<dbReference type="Proteomes" id="UP000809829">
    <property type="component" value="Unassembled WGS sequence"/>
</dbReference>
<dbReference type="InterPro" id="IPR011055">
    <property type="entry name" value="Dup_hybrid_motif"/>
</dbReference>
<evidence type="ECO:0000256" key="1">
    <source>
        <dbReference type="SAM" id="MobiDB-lite"/>
    </source>
</evidence>
<dbReference type="PANTHER" id="PTHR21666">
    <property type="entry name" value="PEPTIDASE-RELATED"/>
    <property type="match status" value="1"/>
</dbReference>
<gene>
    <name evidence="4" type="ORF">JOC83_000196</name>
</gene>
<keyword evidence="2" id="KW-1133">Transmembrane helix</keyword>
<evidence type="ECO:0000313" key="5">
    <source>
        <dbReference type="Proteomes" id="UP000809829"/>
    </source>
</evidence>
<comment type="caution">
    <text evidence="4">The sequence shown here is derived from an EMBL/GenBank/DDBJ whole genome shotgun (WGS) entry which is preliminary data.</text>
</comment>
<dbReference type="CDD" id="cd12797">
    <property type="entry name" value="M23_peptidase"/>
    <property type="match status" value="1"/>
</dbReference>
<name>A0ABS2QPI4_9BACI</name>
<evidence type="ECO:0000256" key="2">
    <source>
        <dbReference type="SAM" id="Phobius"/>
    </source>
</evidence>